<evidence type="ECO:0000256" key="1">
    <source>
        <dbReference type="ARBA" id="ARBA00004370"/>
    </source>
</evidence>
<dbReference type="STRING" id="4081.A0A3Q7EZ18"/>
<dbReference type="PROSITE" id="PS50939">
    <property type="entry name" value="CYTOCHROME_B561"/>
    <property type="match status" value="1"/>
</dbReference>
<keyword evidence="6 9" id="KW-1133">Transmembrane helix</keyword>
<comment type="subcellular location">
    <subcellularLocation>
        <location evidence="1">Membrane</location>
    </subcellularLocation>
</comment>
<dbReference type="AlphaFoldDB" id="A0A3Q7EZ18"/>
<organism evidence="13">
    <name type="scientific">Solanum lycopersicum</name>
    <name type="common">Tomato</name>
    <name type="synonym">Lycopersicon esculentum</name>
    <dbReference type="NCBI Taxonomy" id="4081"/>
    <lineage>
        <taxon>Eukaryota</taxon>
        <taxon>Viridiplantae</taxon>
        <taxon>Streptophyta</taxon>
        <taxon>Embryophyta</taxon>
        <taxon>Tracheophyta</taxon>
        <taxon>Spermatophyta</taxon>
        <taxon>Magnoliopsida</taxon>
        <taxon>eudicotyledons</taxon>
        <taxon>Gunneridae</taxon>
        <taxon>Pentapetalae</taxon>
        <taxon>asterids</taxon>
        <taxon>lamiids</taxon>
        <taxon>Solanales</taxon>
        <taxon>Solanaceae</taxon>
        <taxon>Solanoideae</taxon>
        <taxon>Solaneae</taxon>
        <taxon>Solanum</taxon>
        <taxon>Solanum subgen. Lycopersicon</taxon>
    </lineage>
</organism>
<proteinExistence type="predicted"/>
<keyword evidence="4 10" id="KW-0732">Signal</keyword>
<evidence type="ECO:0000259" key="11">
    <source>
        <dbReference type="PROSITE" id="PS50836"/>
    </source>
</evidence>
<keyword evidence="3 9" id="KW-0812">Transmembrane</keyword>
<dbReference type="SMART" id="SM00665">
    <property type="entry name" value="B561"/>
    <property type="match status" value="1"/>
</dbReference>
<feature type="transmembrane region" description="Helical" evidence="9">
    <location>
        <begin position="320"/>
        <end position="341"/>
    </location>
</feature>
<dbReference type="Gene3D" id="1.20.120.1770">
    <property type="match status" value="1"/>
</dbReference>
<evidence type="ECO:0000259" key="12">
    <source>
        <dbReference type="PROSITE" id="PS50939"/>
    </source>
</evidence>
<feature type="transmembrane region" description="Helical" evidence="9">
    <location>
        <begin position="253"/>
        <end position="271"/>
    </location>
</feature>
<evidence type="ECO:0000256" key="8">
    <source>
        <dbReference type="PIRSR" id="PIRSR037471-1"/>
    </source>
</evidence>
<feature type="domain" description="Cytochrome b561" evidence="12">
    <location>
        <begin position="138"/>
        <end position="343"/>
    </location>
</feature>
<evidence type="ECO:0000256" key="6">
    <source>
        <dbReference type="ARBA" id="ARBA00022989"/>
    </source>
</evidence>
<dbReference type="PaxDb" id="4081-Solyc02g063400.1.1"/>
<dbReference type="OMA" id="CYLNANR"/>
<reference evidence="13" key="1">
    <citation type="journal article" date="2012" name="Nature">
        <title>The tomato genome sequence provides insights into fleshy fruit evolution.</title>
        <authorList>
            <consortium name="Tomato Genome Consortium"/>
        </authorList>
    </citation>
    <scope>NUCLEOTIDE SEQUENCE [LARGE SCALE GENOMIC DNA]</scope>
    <source>
        <strain evidence="13">cv. Heinz 1706</strain>
    </source>
</reference>
<dbReference type="InterPro" id="IPR045265">
    <property type="entry name" value="AIR12_DOMON"/>
</dbReference>
<name>A0A3Q7EZ18_SOLLC</name>
<keyword evidence="2" id="KW-0813">Transport</keyword>
<keyword evidence="7 9" id="KW-0472">Membrane</keyword>
<keyword evidence="14" id="KW-1185">Reference proteome</keyword>
<dbReference type="InterPro" id="IPR005018">
    <property type="entry name" value="DOMON_domain"/>
</dbReference>
<evidence type="ECO:0000256" key="7">
    <source>
        <dbReference type="ARBA" id="ARBA00023136"/>
    </source>
</evidence>
<evidence type="ECO:0000256" key="10">
    <source>
        <dbReference type="SAM" id="SignalP"/>
    </source>
</evidence>
<keyword evidence="5" id="KW-0249">Electron transport</keyword>
<evidence type="ECO:0000256" key="9">
    <source>
        <dbReference type="SAM" id="Phobius"/>
    </source>
</evidence>
<dbReference type="PANTHER" id="PTHR23130:SF179">
    <property type="entry name" value="CYTOCHROME B561 DOMAIN-CONTAINING PROTEIN"/>
    <property type="match status" value="1"/>
</dbReference>
<sequence length="362" mass="40482">MAYSNNLLLFCFLFSLCFLSSYARTNCSYFHFHGKSYNSCSHLHTLNSFIHWNYDMTSRTVDIAFSKSQSQHGRWLAWAINPTSTGMIGSQAFVALQRSDGTLEAYTSPIDTYGTTLVKGDLSFTVHNVSAQYTDGQVIIFARFELPMNGTFGTLNFHSGKTVAMSSPNVKLNSRSKIKIAHGVINAVSWGMMMPLGVVLARLRYLRLQEYPALWFNLHIYCQSIAYFLGIAGGGLGFYLGRQSSSVKQHSCHRYIGAALLVLATLQVLAHRLRPSKEHKYRVYWNIYHWCTGYGTIIMGILNCFKGFQMMDVGIWKNAYIAFLASLAFVAAVLEVCRCYLNANKGTATPEGVSANSIEDKA</sequence>
<feature type="signal peptide" evidence="10">
    <location>
        <begin position="1"/>
        <end position="23"/>
    </location>
</feature>
<dbReference type="PANTHER" id="PTHR23130">
    <property type="entry name" value="CYTOCHROME B561 AND DOMON DOMAIN-CONTAINING PROTEIN"/>
    <property type="match status" value="1"/>
</dbReference>
<dbReference type="Gramene" id="Solyc02g063400.2.1">
    <property type="protein sequence ID" value="Solyc02g063400.2.1"/>
    <property type="gene ID" value="Solyc02g063400.2"/>
</dbReference>
<keyword evidence="8" id="KW-0479">Metal-binding</keyword>
<dbReference type="GO" id="GO:0016020">
    <property type="term" value="C:membrane"/>
    <property type="evidence" value="ECO:0007669"/>
    <property type="project" value="UniProtKB-SubCell"/>
</dbReference>
<dbReference type="InParanoid" id="A0A3Q7EZ18"/>
<evidence type="ECO:0008006" key="15">
    <source>
        <dbReference type="Google" id="ProtNLM"/>
    </source>
</evidence>
<evidence type="ECO:0000256" key="3">
    <source>
        <dbReference type="ARBA" id="ARBA00022692"/>
    </source>
</evidence>
<protein>
    <recommendedName>
        <fullName evidence="15">Cytochrome b561 and DOMON domain-containing protein</fullName>
    </recommendedName>
</protein>
<feature type="binding site" description="axial binding residue" evidence="8">
    <location>
        <position position="289"/>
    </location>
    <ligand>
        <name>heme b</name>
        <dbReference type="ChEBI" id="CHEBI:60344"/>
        <label>1</label>
    </ligand>
    <ligandPart>
        <name>Fe</name>
        <dbReference type="ChEBI" id="CHEBI:18248"/>
    </ligandPart>
</feature>
<accession>A0A3Q7EZ18</accession>
<feature type="binding site" description="axial binding residue" evidence="8">
    <location>
        <position position="182"/>
    </location>
    <ligand>
        <name>heme b</name>
        <dbReference type="ChEBI" id="CHEBI:60344"/>
        <label>1</label>
    </ligand>
    <ligandPart>
        <name>Fe</name>
        <dbReference type="ChEBI" id="CHEBI:18248"/>
    </ligandPart>
</feature>
<feature type="transmembrane region" description="Helical" evidence="9">
    <location>
        <begin position="213"/>
        <end position="241"/>
    </location>
</feature>
<feature type="chain" id="PRO_5018725027" description="Cytochrome b561 and DOMON domain-containing protein" evidence="10">
    <location>
        <begin position="24"/>
        <end position="362"/>
    </location>
</feature>
<feature type="binding site" description="axial binding residue" evidence="8">
    <location>
        <position position="253"/>
    </location>
    <ligand>
        <name>heme b</name>
        <dbReference type="ChEBI" id="CHEBI:60344"/>
        <label>1</label>
    </ligand>
    <ligandPart>
        <name>Fe</name>
        <dbReference type="ChEBI" id="CHEBI:18248"/>
    </ligandPart>
</feature>
<dbReference type="EnsemblPlants" id="Solyc02g063400.2.1">
    <property type="protein sequence ID" value="Solyc02g063400.2.1"/>
    <property type="gene ID" value="Solyc02g063400.2"/>
</dbReference>
<evidence type="ECO:0000256" key="4">
    <source>
        <dbReference type="ARBA" id="ARBA00022729"/>
    </source>
</evidence>
<dbReference type="PROSITE" id="PS50836">
    <property type="entry name" value="DOMON"/>
    <property type="match status" value="1"/>
</dbReference>
<evidence type="ECO:0000256" key="5">
    <source>
        <dbReference type="ARBA" id="ARBA00022982"/>
    </source>
</evidence>
<evidence type="ECO:0000313" key="14">
    <source>
        <dbReference type="Proteomes" id="UP000004994"/>
    </source>
</evidence>
<evidence type="ECO:0000313" key="13">
    <source>
        <dbReference type="EnsemblPlants" id="Solyc02g063400.2.1"/>
    </source>
</evidence>
<evidence type="ECO:0000256" key="2">
    <source>
        <dbReference type="ARBA" id="ARBA00022448"/>
    </source>
</evidence>
<feature type="transmembrane region" description="Helical" evidence="9">
    <location>
        <begin position="283"/>
        <end position="308"/>
    </location>
</feature>
<dbReference type="Proteomes" id="UP000004994">
    <property type="component" value="Chromosome 2"/>
</dbReference>
<dbReference type="InterPro" id="IPR006593">
    <property type="entry name" value="Cyt_b561/ferric_Rdtase_TM"/>
</dbReference>
<feature type="transmembrane region" description="Helical" evidence="9">
    <location>
        <begin position="180"/>
        <end position="201"/>
    </location>
</feature>
<dbReference type="InterPro" id="IPR017214">
    <property type="entry name" value="UCP037471"/>
</dbReference>
<dbReference type="CDD" id="cd08760">
    <property type="entry name" value="Cyt_b561_FRRS1_like"/>
    <property type="match status" value="1"/>
</dbReference>
<feature type="binding site" description="axial binding residue" evidence="8">
    <location>
        <position position="219"/>
    </location>
    <ligand>
        <name>heme b</name>
        <dbReference type="ChEBI" id="CHEBI:60344"/>
        <label>1</label>
    </ligand>
    <ligandPart>
        <name>Fe</name>
        <dbReference type="ChEBI" id="CHEBI:18248"/>
    </ligandPart>
</feature>
<dbReference type="Pfam" id="PF04526">
    <property type="entry name" value="DUF568"/>
    <property type="match status" value="1"/>
</dbReference>
<dbReference type="GO" id="GO:0046872">
    <property type="term" value="F:metal ion binding"/>
    <property type="evidence" value="ECO:0007669"/>
    <property type="project" value="UniProtKB-KW"/>
</dbReference>
<dbReference type="PIRSF" id="PIRSF037471">
    <property type="entry name" value="UCP037471"/>
    <property type="match status" value="1"/>
</dbReference>
<reference evidence="13" key="2">
    <citation type="submission" date="2019-01" db="UniProtKB">
        <authorList>
            <consortium name="EnsemblPlants"/>
        </authorList>
    </citation>
    <scope>IDENTIFICATION</scope>
    <source>
        <strain evidence="13">cv. Heinz 1706</strain>
    </source>
</reference>
<feature type="domain" description="DOMON" evidence="11">
    <location>
        <begin position="46"/>
        <end position="160"/>
    </location>
</feature>
<keyword evidence="8" id="KW-0408">Iron</keyword>